<dbReference type="Proteomes" id="UP000305511">
    <property type="component" value="Unassembled WGS sequence"/>
</dbReference>
<name>A0A1Q8J6Y1_ENTFL</name>
<keyword evidence="1" id="KW-1133">Transmembrane helix</keyword>
<evidence type="ECO:0000313" key="7">
    <source>
        <dbReference type="EMBL" id="TKK90693.1"/>
    </source>
</evidence>
<keyword evidence="1" id="KW-0812">Transmembrane</keyword>
<reference evidence="7 12" key="3">
    <citation type="submission" date="2019-02" db="EMBL/GenBank/DDBJ databases">
        <title>Bacteria dissemination in different level of health care in South Africa: the effectiveness of infections prevention and control.</title>
        <authorList>
            <person name="Shobo C."/>
            <person name="Amoako D.G."/>
            <person name="Allam M."/>
            <person name="Ismail A."/>
            <person name="Bester L.A."/>
            <person name="Essack S.Y."/>
        </authorList>
    </citation>
    <scope>NUCLEOTIDE SEQUENCE [LARGE SCALE GENOMIC DNA]</scope>
    <source>
        <strain evidence="7 12">2SIL2</strain>
    </source>
</reference>
<evidence type="ECO:0000256" key="1">
    <source>
        <dbReference type="SAM" id="Phobius"/>
    </source>
</evidence>
<reference evidence="6 11" key="4">
    <citation type="submission" date="2019-02" db="EMBL/GenBank/DDBJ databases">
        <title>From farm to fork: dissemination of Tn554::fexA-optrA in linezolid-resistant Enterococcus faecalis clones from chicken feces and meat in Tunisia.</title>
        <authorList>
            <person name="Tedim A.P."/>
            <person name="Elghaieb H."/>
            <person name="Abbassi M.S."/>
            <person name="Novais C."/>
            <person name="Hassen A."/>
            <person name="Peixe L."/>
            <person name="Freitas A.R."/>
        </authorList>
    </citation>
    <scope>NUCLEOTIDE SEQUENCE [LARGE SCALE GENOMIC DNA]</scope>
    <source>
        <strain evidence="6 11">728T</strain>
    </source>
</reference>
<evidence type="ECO:0000313" key="6">
    <source>
        <dbReference type="EMBL" id="RYU33560.1"/>
    </source>
</evidence>
<evidence type="ECO:0000313" key="3">
    <source>
        <dbReference type="EMBL" id="QFY93819.1"/>
    </source>
</evidence>
<reference evidence="2 8" key="1">
    <citation type="submission" date="2018-04" db="EMBL/GenBank/DDBJ databases">
        <authorList>
            <person name="Van Tyne D."/>
        </authorList>
    </citation>
    <scope>NUCLEOTIDE SEQUENCE [LARGE SCALE GENOMIC DNA]</scope>
    <source>
        <strain evidence="2 8">B2535</strain>
    </source>
</reference>
<organism evidence="5 9">
    <name type="scientific">Enterococcus faecalis</name>
    <name type="common">Streptococcus faecalis</name>
    <dbReference type="NCBI Taxonomy" id="1351"/>
    <lineage>
        <taxon>Bacteria</taxon>
        <taxon>Bacillati</taxon>
        <taxon>Bacillota</taxon>
        <taxon>Bacilli</taxon>
        <taxon>Lactobacillales</taxon>
        <taxon>Enterococcaceae</taxon>
        <taxon>Enterococcus</taxon>
    </lineage>
</organism>
<evidence type="ECO:0000313" key="4">
    <source>
        <dbReference type="EMBL" id="ROX31793.1"/>
    </source>
</evidence>
<dbReference type="Proteomes" id="UP000292223">
    <property type="component" value="Unassembled WGS sequence"/>
</dbReference>
<proteinExistence type="predicted"/>
<evidence type="ECO:0000313" key="5">
    <source>
        <dbReference type="EMBL" id="ROY49095.1"/>
    </source>
</evidence>
<dbReference type="EMBL" id="PZZH01000001">
    <property type="protein sequence ID" value="PTN79196.1"/>
    <property type="molecule type" value="Genomic_DNA"/>
</dbReference>
<evidence type="ECO:0000313" key="2">
    <source>
        <dbReference type="EMBL" id="PTN79196.1"/>
    </source>
</evidence>
<accession>A0A1Q8J6Y1</accession>
<dbReference type="EMBL" id="RKOR01000025">
    <property type="protein sequence ID" value="ROY49095.1"/>
    <property type="molecule type" value="Genomic_DNA"/>
</dbReference>
<reference evidence="3" key="5">
    <citation type="submission" date="2019-07" db="EMBL/GenBank/DDBJ databases">
        <title>Transferable Resistance Gene optrA in Enterococcus faecalis from Swine in Brazil.</title>
        <authorList>
            <person name="Almeida L.M."/>
            <person name="Lebreton F."/>
            <person name="Gaca A."/>
            <person name="Bispo P.M."/>
            <person name="Saavedra J."/>
            <person name="Filsner P."/>
            <person name="Moreno A.M."/>
            <person name="Mamizuka E.M."/>
            <person name="Gilmore M.S."/>
        </authorList>
    </citation>
    <scope>NUCLEOTIDE SEQUENCE</scope>
    <source>
        <strain evidence="3">L15</strain>
    </source>
</reference>
<evidence type="ECO:0000313" key="9">
    <source>
        <dbReference type="Proteomes" id="UP000275941"/>
    </source>
</evidence>
<dbReference type="Proteomes" id="UP000244140">
    <property type="component" value="Unassembled WGS sequence"/>
</dbReference>
<dbReference type="EMBL" id="SEWT01000003">
    <property type="protein sequence ID" value="RYU33560.1"/>
    <property type="molecule type" value="Genomic_DNA"/>
</dbReference>
<evidence type="ECO:0000313" key="8">
    <source>
        <dbReference type="Proteomes" id="UP000244140"/>
    </source>
</evidence>
<dbReference type="EMBL" id="SIYF01000059">
    <property type="protein sequence ID" value="TKK90693.1"/>
    <property type="molecule type" value="Genomic_DNA"/>
</dbReference>
<keyword evidence="1" id="KW-0472">Membrane</keyword>
<dbReference type="AlphaFoldDB" id="A0A1Q8J6Y1"/>
<dbReference type="Proteomes" id="UP000275941">
    <property type="component" value="Unassembled WGS sequence"/>
</dbReference>
<sequence length="59" mass="6861">MSVPVFYRKTKVETPENFSEACSIFGFFLLKNCKKCFLLHIFNICNVNVIFRIGVLIDL</sequence>
<feature type="transmembrane region" description="Helical" evidence="1">
    <location>
        <begin position="37"/>
        <end position="57"/>
    </location>
</feature>
<evidence type="ECO:0000313" key="12">
    <source>
        <dbReference type="Proteomes" id="UP000305511"/>
    </source>
</evidence>
<reference evidence="9 10" key="2">
    <citation type="submission" date="2018-10" db="EMBL/GenBank/DDBJ databases">
        <title>Genotypes and phenotypes of Enterococci isolated from broiler chickens.</title>
        <authorList>
            <person name="Muhammad A.R."/>
            <person name="Diarra M.S."/>
        </authorList>
    </citation>
    <scope>NUCLEOTIDE SEQUENCE [LARGE SCALE GENOMIC DNA]</scope>
    <source>
        <strain evidence="4 10">LIT2 A36'</strain>
        <strain evidence="5 9">P7 C A21</strain>
    </source>
</reference>
<dbReference type="Proteomes" id="UP000281488">
    <property type="component" value="Unassembled WGS sequence"/>
</dbReference>
<gene>
    <name evidence="3" type="ORF">CGZ46_14330</name>
    <name evidence="2" type="ORF">DAI13_16035</name>
    <name evidence="4" type="ORF">EGW16_09450</name>
    <name evidence="5" type="ORF">EGW70_09475</name>
    <name evidence="6" type="ORF">EU507_05240</name>
    <name evidence="7" type="ORF">EY666_02745</name>
</gene>
<dbReference type="EMBL" id="CP042213">
    <property type="protein sequence ID" value="QFY93819.1"/>
    <property type="molecule type" value="Genomic_DNA"/>
</dbReference>
<dbReference type="EMBL" id="RKMZ01000005">
    <property type="protein sequence ID" value="ROX31793.1"/>
    <property type="molecule type" value="Genomic_DNA"/>
</dbReference>
<protein>
    <submittedName>
        <fullName evidence="5">Uncharacterized protein</fullName>
    </submittedName>
</protein>
<evidence type="ECO:0000313" key="11">
    <source>
        <dbReference type="Proteomes" id="UP000292223"/>
    </source>
</evidence>
<evidence type="ECO:0000313" key="10">
    <source>
        <dbReference type="Proteomes" id="UP000281488"/>
    </source>
</evidence>